<dbReference type="GO" id="GO:0007157">
    <property type="term" value="P:heterophilic cell-cell adhesion via plasma membrane cell adhesion molecules"/>
    <property type="evidence" value="ECO:0007669"/>
    <property type="project" value="TreeGrafter"/>
</dbReference>
<evidence type="ECO:0000256" key="2">
    <source>
        <dbReference type="ARBA" id="ARBA00022729"/>
    </source>
</evidence>
<comment type="caution">
    <text evidence="7">The sequence shown here is derived from an EMBL/GenBank/DDBJ whole genome shotgun (WGS) entry which is preliminary data.</text>
</comment>
<comment type="caution">
    <text evidence="5">Lacks conserved residue(s) required for the propagation of feature annotation.</text>
</comment>
<gene>
    <name evidence="7" type="ORF">KXQ929_LOCUS50572</name>
</gene>
<dbReference type="SMART" id="SM00179">
    <property type="entry name" value="EGF_CA"/>
    <property type="match status" value="2"/>
</dbReference>
<dbReference type="EMBL" id="CAJOBB010023440">
    <property type="protein sequence ID" value="CAF4393016.1"/>
    <property type="molecule type" value="Genomic_DNA"/>
</dbReference>
<feature type="disulfide bond" evidence="5">
    <location>
        <begin position="80"/>
        <end position="89"/>
    </location>
</feature>
<feature type="domain" description="EGF-like" evidence="6">
    <location>
        <begin position="6"/>
        <end position="43"/>
    </location>
</feature>
<feature type="non-terminal residue" evidence="7">
    <location>
        <position position="1"/>
    </location>
</feature>
<dbReference type="GO" id="GO:0045197">
    <property type="term" value="P:establishment or maintenance of epithelial cell apical/basal polarity"/>
    <property type="evidence" value="ECO:0007669"/>
    <property type="project" value="TreeGrafter"/>
</dbReference>
<name>A0A820NRJ5_9BILA</name>
<evidence type="ECO:0000313" key="7">
    <source>
        <dbReference type="EMBL" id="CAF4393016.1"/>
    </source>
</evidence>
<reference evidence="7" key="1">
    <citation type="submission" date="2021-02" db="EMBL/GenBank/DDBJ databases">
        <authorList>
            <person name="Nowell W R."/>
        </authorList>
    </citation>
    <scope>NUCLEOTIDE SEQUENCE</scope>
</reference>
<evidence type="ECO:0000259" key="6">
    <source>
        <dbReference type="PROSITE" id="PS50026"/>
    </source>
</evidence>
<evidence type="ECO:0000256" key="5">
    <source>
        <dbReference type="PROSITE-ProRule" id="PRU00076"/>
    </source>
</evidence>
<protein>
    <recommendedName>
        <fullName evidence="6">EGF-like domain-containing protein</fullName>
    </recommendedName>
</protein>
<organism evidence="7 8">
    <name type="scientific">Adineta steineri</name>
    <dbReference type="NCBI Taxonomy" id="433720"/>
    <lineage>
        <taxon>Eukaryota</taxon>
        <taxon>Metazoa</taxon>
        <taxon>Spiralia</taxon>
        <taxon>Gnathifera</taxon>
        <taxon>Rotifera</taxon>
        <taxon>Eurotatoria</taxon>
        <taxon>Bdelloidea</taxon>
        <taxon>Adinetida</taxon>
        <taxon>Adinetidae</taxon>
        <taxon>Adineta</taxon>
    </lineage>
</organism>
<dbReference type="PROSITE" id="PS01186">
    <property type="entry name" value="EGF_2"/>
    <property type="match status" value="1"/>
</dbReference>
<evidence type="ECO:0000256" key="4">
    <source>
        <dbReference type="ARBA" id="ARBA00023157"/>
    </source>
</evidence>
<dbReference type="SMART" id="SM00181">
    <property type="entry name" value="EGF"/>
    <property type="match status" value="2"/>
</dbReference>
<dbReference type="FunFam" id="2.10.25.10:FF:000095">
    <property type="entry name" value="Notch, isoform B"/>
    <property type="match status" value="1"/>
</dbReference>
<dbReference type="PANTHER" id="PTHR24049:SF22">
    <property type="entry name" value="DROSOPHILA CRUMBS HOMOLOG"/>
    <property type="match status" value="1"/>
</dbReference>
<evidence type="ECO:0000313" key="8">
    <source>
        <dbReference type="Proteomes" id="UP000663868"/>
    </source>
</evidence>
<dbReference type="Proteomes" id="UP000663868">
    <property type="component" value="Unassembled WGS sequence"/>
</dbReference>
<evidence type="ECO:0000256" key="3">
    <source>
        <dbReference type="ARBA" id="ARBA00022737"/>
    </source>
</evidence>
<dbReference type="FunFam" id="2.10.25.10:FF:000066">
    <property type="entry name" value="FAT atypical cadherin 4"/>
    <property type="match status" value="1"/>
</dbReference>
<dbReference type="SUPFAM" id="SSF57196">
    <property type="entry name" value="EGF/Laminin"/>
    <property type="match status" value="2"/>
</dbReference>
<feature type="domain" description="EGF-like" evidence="6">
    <location>
        <begin position="53"/>
        <end position="90"/>
    </location>
</feature>
<dbReference type="PROSITE" id="PS00022">
    <property type="entry name" value="EGF_1"/>
    <property type="match status" value="2"/>
</dbReference>
<dbReference type="AlphaFoldDB" id="A0A820NRJ5"/>
<dbReference type="InterPro" id="IPR000742">
    <property type="entry name" value="EGF"/>
</dbReference>
<dbReference type="Pfam" id="PF00008">
    <property type="entry name" value="EGF"/>
    <property type="match status" value="2"/>
</dbReference>
<dbReference type="InterPro" id="IPR051022">
    <property type="entry name" value="Notch_Cell-Fate_Det"/>
</dbReference>
<dbReference type="PROSITE" id="PS50026">
    <property type="entry name" value="EGF_3"/>
    <property type="match status" value="2"/>
</dbReference>
<dbReference type="PRINTS" id="PR00010">
    <property type="entry name" value="EGFBLOOD"/>
</dbReference>
<dbReference type="GO" id="GO:0005509">
    <property type="term" value="F:calcium ion binding"/>
    <property type="evidence" value="ECO:0007669"/>
    <property type="project" value="InterPro"/>
</dbReference>
<keyword evidence="3" id="KW-0677">Repeat</keyword>
<dbReference type="Gene3D" id="2.10.25.10">
    <property type="entry name" value="Laminin"/>
    <property type="match status" value="2"/>
</dbReference>
<sequence length="97" mass="9644">TTGTTGSNACVANACLNGGTCQSVLGGGFRCTCSVSFTGNRCEYPSGTIGISTSSACPVNACLNSGTCQSVPGGGYRCICRAGFTGARCDVSQSVFF</sequence>
<dbReference type="GO" id="GO:0005886">
    <property type="term" value="C:plasma membrane"/>
    <property type="evidence" value="ECO:0007669"/>
    <property type="project" value="TreeGrafter"/>
</dbReference>
<keyword evidence="2" id="KW-0732">Signal</keyword>
<keyword evidence="4 5" id="KW-1015">Disulfide bond</keyword>
<evidence type="ECO:0000256" key="1">
    <source>
        <dbReference type="ARBA" id="ARBA00022536"/>
    </source>
</evidence>
<feature type="disulfide bond" evidence="5">
    <location>
        <begin position="33"/>
        <end position="42"/>
    </location>
</feature>
<dbReference type="PANTHER" id="PTHR24049">
    <property type="entry name" value="CRUMBS FAMILY MEMBER"/>
    <property type="match status" value="1"/>
</dbReference>
<keyword evidence="1 5" id="KW-0245">EGF-like domain</keyword>
<proteinExistence type="predicted"/>
<accession>A0A820NRJ5</accession>
<dbReference type="InterPro" id="IPR001881">
    <property type="entry name" value="EGF-like_Ca-bd_dom"/>
</dbReference>
<dbReference type="CDD" id="cd00054">
    <property type="entry name" value="EGF_CA"/>
    <property type="match status" value="2"/>
</dbReference>
<dbReference type="GO" id="GO:0032991">
    <property type="term" value="C:protein-containing complex"/>
    <property type="evidence" value="ECO:0007669"/>
    <property type="project" value="TreeGrafter"/>
</dbReference>